<dbReference type="Pfam" id="PF00092">
    <property type="entry name" value="VWA"/>
    <property type="match status" value="1"/>
</dbReference>
<dbReference type="EMBL" id="PVTD01000001">
    <property type="protein sequence ID" value="PRY26434.1"/>
    <property type="molecule type" value="Genomic_DNA"/>
</dbReference>
<keyword evidence="2" id="KW-0812">Transmembrane</keyword>
<dbReference type="SUPFAM" id="SSF53300">
    <property type="entry name" value="vWA-like"/>
    <property type="match status" value="1"/>
</dbReference>
<feature type="transmembrane region" description="Helical" evidence="2">
    <location>
        <begin position="77"/>
        <end position="96"/>
    </location>
</feature>
<dbReference type="SMART" id="SM00327">
    <property type="entry name" value="VWA"/>
    <property type="match status" value="1"/>
</dbReference>
<dbReference type="PANTHER" id="PTHR10579:SF43">
    <property type="entry name" value="ZINC FINGER (C3HC4-TYPE RING FINGER) FAMILY PROTEIN"/>
    <property type="match status" value="1"/>
</dbReference>
<dbReference type="Pfam" id="PF12034">
    <property type="entry name" value="YfbK_C"/>
    <property type="match status" value="1"/>
</dbReference>
<protein>
    <submittedName>
        <fullName evidence="4">Ca-activated chloride channel family protein</fullName>
    </submittedName>
</protein>
<dbReference type="AlphaFoldDB" id="A0A2T0RZ31"/>
<keyword evidence="5" id="KW-1185">Reference proteome</keyword>
<evidence type="ECO:0000256" key="2">
    <source>
        <dbReference type="SAM" id="Phobius"/>
    </source>
</evidence>
<evidence type="ECO:0000259" key="3">
    <source>
        <dbReference type="PROSITE" id="PS50234"/>
    </source>
</evidence>
<sequence>MTDELDTLRDALRAAPPAPDADRKSDAIANAMSAFDDEFPETRQGSAAGMRPEKDRTIWVRLFDGGKTMIEGLTTRAGLAATSGLVAAGLAVLLVLPQTKLLAPPNPMDRPVGADPETGREAPVMHEAEVGTVAAPLAELNDAPVPDAGPDRFAARQKRAIAKGVVQRQLTTNLAGNGDVAHAARPAQEARPFPSIAMEPHTRLRPVAPDADTDTERLANKDPNPVHVTAETPVSTFSVDVDTASYAVVRSSLMSGRLPPADAVRVEEMVNYFTYDYPAPAPETAPFKPSVSVSPTPWNDATQILHIGLQGALPEISARPPLNLVFLIDTSGSMQDAAKLPLLKQSFRLMLGELRPEDQVAIVTYAGSAGQVLEPTAASDRSKILGALDRLEAGGSTAGQAGLEQAYAVAESMAEAGDVTRVLLATDGDFNVGISDPEDLKSYVERKRDSGAYLSVLGFGRGNLDDALMQALAQNGNGQAAHIDTIAEAQKVLVDQLTGNLFPIAQDVKIQVEFNPAAVSEYRLIGYETRALRREDFNNDKVDAGEIGAGHQVTALYEVTPAGSPAALNDPLRYQTAERATDRSDELGFLRLRYKAPGGSDSRLIELPIPAEVSEASVETRFATAIAGFGQLLRDSSYLGDWDLSEAARLAESARGEDRFGYRAEALRLMRLAKSLSAQ</sequence>
<dbReference type="RefSeq" id="WP_106203198.1">
    <property type="nucleotide sequence ID" value="NZ_PVTD01000001.1"/>
</dbReference>
<feature type="compositionally biased region" description="Basic and acidic residues" evidence="1">
    <location>
        <begin position="1"/>
        <end position="12"/>
    </location>
</feature>
<accession>A0A2T0RZ31</accession>
<dbReference type="InterPro" id="IPR002035">
    <property type="entry name" value="VWF_A"/>
</dbReference>
<keyword evidence="2" id="KW-1133">Transmembrane helix</keyword>
<proteinExistence type="predicted"/>
<feature type="region of interest" description="Disordered" evidence="1">
    <location>
        <begin position="1"/>
        <end position="24"/>
    </location>
</feature>
<name>A0A2T0RZ31_9RHOB</name>
<comment type="caution">
    <text evidence="4">The sequence shown here is derived from an EMBL/GenBank/DDBJ whole genome shotgun (WGS) entry which is preliminary data.</text>
</comment>
<dbReference type="PROSITE" id="PS50234">
    <property type="entry name" value="VWFA"/>
    <property type="match status" value="1"/>
</dbReference>
<dbReference type="InterPro" id="IPR022156">
    <property type="entry name" value="Uncharacterised_YfbK_N"/>
</dbReference>
<dbReference type="OrthoDB" id="9805121at2"/>
<organism evidence="4 5">
    <name type="scientific">Aliiruegeria haliotis</name>
    <dbReference type="NCBI Taxonomy" id="1280846"/>
    <lineage>
        <taxon>Bacteria</taxon>
        <taxon>Pseudomonadati</taxon>
        <taxon>Pseudomonadota</taxon>
        <taxon>Alphaproteobacteria</taxon>
        <taxon>Rhodobacterales</taxon>
        <taxon>Roseobacteraceae</taxon>
        <taxon>Aliiruegeria</taxon>
    </lineage>
</organism>
<dbReference type="InterPro" id="IPR036465">
    <property type="entry name" value="vWFA_dom_sf"/>
</dbReference>
<dbReference type="CDD" id="cd01465">
    <property type="entry name" value="vWA_subgroup"/>
    <property type="match status" value="1"/>
</dbReference>
<dbReference type="PANTHER" id="PTHR10579">
    <property type="entry name" value="CALCIUM-ACTIVATED CHLORIDE CHANNEL REGULATOR"/>
    <property type="match status" value="1"/>
</dbReference>
<gene>
    <name evidence="4" type="ORF">CLV78_101529</name>
</gene>
<dbReference type="Proteomes" id="UP000239480">
    <property type="component" value="Unassembled WGS sequence"/>
</dbReference>
<feature type="domain" description="VWFA" evidence="3">
    <location>
        <begin position="323"/>
        <end position="501"/>
    </location>
</feature>
<dbReference type="Gene3D" id="3.40.50.410">
    <property type="entry name" value="von Willebrand factor, type A domain"/>
    <property type="match status" value="1"/>
</dbReference>
<keyword evidence="2" id="KW-0472">Membrane</keyword>
<dbReference type="InterPro" id="IPR051266">
    <property type="entry name" value="CLCR"/>
</dbReference>
<evidence type="ECO:0000256" key="1">
    <source>
        <dbReference type="SAM" id="MobiDB-lite"/>
    </source>
</evidence>
<reference evidence="4 5" key="1">
    <citation type="submission" date="2018-03" db="EMBL/GenBank/DDBJ databases">
        <title>Genomic Encyclopedia of Archaeal and Bacterial Type Strains, Phase II (KMG-II): from individual species to whole genera.</title>
        <authorList>
            <person name="Goeker M."/>
        </authorList>
    </citation>
    <scope>NUCLEOTIDE SEQUENCE [LARGE SCALE GENOMIC DNA]</scope>
    <source>
        <strain evidence="4 5">DSM 29328</strain>
    </source>
</reference>
<evidence type="ECO:0000313" key="4">
    <source>
        <dbReference type="EMBL" id="PRY26434.1"/>
    </source>
</evidence>
<evidence type="ECO:0000313" key="5">
    <source>
        <dbReference type="Proteomes" id="UP000239480"/>
    </source>
</evidence>
<dbReference type="InterPro" id="IPR021908">
    <property type="entry name" value="YfbK_C"/>
</dbReference>
<dbReference type="Pfam" id="PF12450">
    <property type="entry name" value="vWF_A"/>
    <property type="match status" value="1"/>
</dbReference>